<organism evidence="2 3">
    <name type="scientific">Campylobacter concisus UNSW2</name>
    <dbReference type="NCBI Taxonomy" id="1242965"/>
    <lineage>
        <taxon>Bacteria</taxon>
        <taxon>Pseudomonadati</taxon>
        <taxon>Campylobacterota</taxon>
        <taxon>Epsilonproteobacteria</taxon>
        <taxon>Campylobacterales</taxon>
        <taxon>Campylobacteraceae</taxon>
        <taxon>Campylobacter</taxon>
    </lineage>
</organism>
<dbReference type="GO" id="GO:0009100">
    <property type="term" value="P:glycoprotein metabolic process"/>
    <property type="evidence" value="ECO:0007669"/>
    <property type="project" value="UniProtKB-ARBA"/>
</dbReference>
<dbReference type="InterPro" id="IPR052942">
    <property type="entry name" value="LPS_cholinephosphotransferase"/>
</dbReference>
<dbReference type="AlphaFoldDB" id="U2GUC2"/>
<accession>U2GUC2</accession>
<dbReference type="PANTHER" id="PTHR43404:SF2">
    <property type="entry name" value="LIPOPOLYSACCHARIDE CHOLINEPHOSPHOTRANSFERASE LICD"/>
    <property type="match status" value="1"/>
</dbReference>
<protein>
    <submittedName>
        <fullName evidence="2">Lipopolysaccharide cholinephosphotransferase LicD1</fullName>
    </submittedName>
</protein>
<dbReference type="PANTHER" id="PTHR43404">
    <property type="entry name" value="LIPOPOLYSACCHARIDE CHOLINEPHOSPHOTRANSFERASE LICD"/>
    <property type="match status" value="1"/>
</dbReference>
<gene>
    <name evidence="2" type="ORF">UNSW2_1519</name>
</gene>
<name>U2GUC2_9BACT</name>
<dbReference type="Proteomes" id="UP000016625">
    <property type="component" value="Unassembled WGS sequence"/>
</dbReference>
<comment type="caution">
    <text evidence="2">The sequence shown here is derived from an EMBL/GenBank/DDBJ whole genome shotgun (WGS) entry which is preliminary data.</text>
</comment>
<dbReference type="InterPro" id="IPR007074">
    <property type="entry name" value="LicD/FKTN/FKRP_NTP_transf"/>
</dbReference>
<evidence type="ECO:0000259" key="1">
    <source>
        <dbReference type="Pfam" id="PF04991"/>
    </source>
</evidence>
<evidence type="ECO:0000313" key="3">
    <source>
        <dbReference type="Proteomes" id="UP000016625"/>
    </source>
</evidence>
<dbReference type="GO" id="GO:0016740">
    <property type="term" value="F:transferase activity"/>
    <property type="evidence" value="ECO:0007669"/>
    <property type="project" value="UniProtKB-KW"/>
</dbReference>
<dbReference type="Pfam" id="PF04991">
    <property type="entry name" value="LicD"/>
    <property type="match status" value="1"/>
</dbReference>
<dbReference type="RefSeq" id="WP_021092943.1">
    <property type="nucleotide sequence ID" value="NZ_ANNJ01000010.1"/>
</dbReference>
<keyword evidence="2" id="KW-0808">Transferase</keyword>
<feature type="domain" description="LicD/FKTN/FKRP nucleotidyltransferase" evidence="1">
    <location>
        <begin position="24"/>
        <end position="248"/>
    </location>
</feature>
<reference evidence="2 3" key="1">
    <citation type="journal article" date="2013" name="BMC Genomics">
        <title>Comparative genomics of Campylobacter concisus isolates reveals genetic diversity and provides insights into disease association.</title>
        <authorList>
            <person name="Deshpande N.P."/>
            <person name="Kaakoush N.O."/>
            <person name="Wilkins M.R."/>
            <person name="Mitchell H.M."/>
        </authorList>
    </citation>
    <scope>NUCLEOTIDE SEQUENCE [LARGE SCALE GENOMIC DNA]</scope>
    <source>
        <strain evidence="2 3">UNSW2</strain>
    </source>
</reference>
<dbReference type="PATRIC" id="fig|1242965.3.peg.1205"/>
<proteinExistence type="predicted"/>
<evidence type="ECO:0000313" key="2">
    <source>
        <dbReference type="EMBL" id="ERJ31664.1"/>
    </source>
</evidence>
<dbReference type="EMBL" id="ANNJ01000010">
    <property type="protein sequence ID" value="ERJ31664.1"/>
    <property type="molecule type" value="Genomic_DNA"/>
</dbReference>
<sequence>MREISIKEAKSIMLEMANFIHKICIENDIKYSLAYGTLIGAVRHNGFIPWDDDFDIFMTRENYEKLIKILKKSDDYYVLDFYEDDYIFNFAKLCSKRFIGKLTSDDLRPHPKSFGIFIDIFPLDNIVDSPDNWMKTQKKLVHALSFTSFYTFNKAGKKSRNFIKSFTNFPKLLFYKFIITKNRILSKIETLINEAKKNKDINLIGIYSSGSKEVYSETDFKEYVLHKFENYELMIIKNYDPVLCLYYGNYMNPPEESKRKGHHPYTYFDTK</sequence>